<dbReference type="STRING" id="1036808.A0A0C3DU94"/>
<accession>A0A0C3DU94</accession>
<dbReference type="Pfam" id="PF18803">
    <property type="entry name" value="CxC2"/>
    <property type="match status" value="1"/>
</dbReference>
<dbReference type="Proteomes" id="UP000053989">
    <property type="component" value="Unassembled WGS sequence"/>
</dbReference>
<proteinExistence type="predicted"/>
<reference evidence="3" key="2">
    <citation type="submission" date="2015-01" db="EMBL/GenBank/DDBJ databases">
        <title>Evolutionary Origins and Diversification of the Mycorrhizal Mutualists.</title>
        <authorList>
            <consortium name="DOE Joint Genome Institute"/>
            <consortium name="Mycorrhizal Genomics Consortium"/>
            <person name="Kohler A."/>
            <person name="Kuo A."/>
            <person name="Nagy L.G."/>
            <person name="Floudas D."/>
            <person name="Copeland A."/>
            <person name="Barry K.W."/>
            <person name="Cichocki N."/>
            <person name="Veneault-Fourrey C."/>
            <person name="LaButti K."/>
            <person name="Lindquist E.A."/>
            <person name="Lipzen A."/>
            <person name="Lundell T."/>
            <person name="Morin E."/>
            <person name="Murat C."/>
            <person name="Riley R."/>
            <person name="Ohm R."/>
            <person name="Sun H."/>
            <person name="Tunlid A."/>
            <person name="Henrissat B."/>
            <person name="Grigoriev I.V."/>
            <person name="Hibbett D.S."/>
            <person name="Martin F."/>
        </authorList>
    </citation>
    <scope>NUCLEOTIDE SEQUENCE [LARGE SCALE GENOMIC DNA]</scope>
    <source>
        <strain evidence="3">Foug A</strain>
    </source>
</reference>
<dbReference type="OrthoDB" id="3149508at2759"/>
<feature type="domain" description="CxC2-like cysteine cluster KDZ transposase-associated" evidence="1">
    <location>
        <begin position="40"/>
        <end position="154"/>
    </location>
</feature>
<dbReference type="AlphaFoldDB" id="A0A0C3DU94"/>
<reference evidence="2 3" key="1">
    <citation type="submission" date="2014-04" db="EMBL/GenBank/DDBJ databases">
        <authorList>
            <consortium name="DOE Joint Genome Institute"/>
            <person name="Kuo A."/>
            <person name="Kohler A."/>
            <person name="Nagy L.G."/>
            <person name="Floudas D."/>
            <person name="Copeland A."/>
            <person name="Barry K.W."/>
            <person name="Cichocki N."/>
            <person name="Veneault-Fourrey C."/>
            <person name="LaButti K."/>
            <person name="Lindquist E.A."/>
            <person name="Lipzen A."/>
            <person name="Lundell T."/>
            <person name="Morin E."/>
            <person name="Murat C."/>
            <person name="Sun H."/>
            <person name="Tunlid A."/>
            <person name="Henrissat B."/>
            <person name="Grigoriev I.V."/>
            <person name="Hibbett D.S."/>
            <person name="Martin F."/>
            <person name="Nordberg H.P."/>
            <person name="Cantor M.N."/>
            <person name="Hua S.X."/>
        </authorList>
    </citation>
    <scope>NUCLEOTIDE SEQUENCE [LARGE SCALE GENOMIC DNA]</scope>
    <source>
        <strain evidence="2 3">Foug A</strain>
    </source>
</reference>
<dbReference type="InParanoid" id="A0A0C3DU94"/>
<keyword evidence="3" id="KW-1185">Reference proteome</keyword>
<evidence type="ECO:0000313" key="3">
    <source>
        <dbReference type="Proteomes" id="UP000053989"/>
    </source>
</evidence>
<dbReference type="EMBL" id="KN822070">
    <property type="protein sequence ID" value="KIM59759.1"/>
    <property type="molecule type" value="Genomic_DNA"/>
</dbReference>
<organism evidence="2 3">
    <name type="scientific">Scleroderma citrinum Foug A</name>
    <dbReference type="NCBI Taxonomy" id="1036808"/>
    <lineage>
        <taxon>Eukaryota</taxon>
        <taxon>Fungi</taxon>
        <taxon>Dikarya</taxon>
        <taxon>Basidiomycota</taxon>
        <taxon>Agaricomycotina</taxon>
        <taxon>Agaricomycetes</taxon>
        <taxon>Agaricomycetidae</taxon>
        <taxon>Boletales</taxon>
        <taxon>Sclerodermatineae</taxon>
        <taxon>Sclerodermataceae</taxon>
        <taxon>Scleroderma</taxon>
    </lineage>
</organism>
<dbReference type="InterPro" id="IPR041457">
    <property type="entry name" value="CxC2_KDZ-assoc"/>
</dbReference>
<protein>
    <recommendedName>
        <fullName evidence="1">CxC2-like cysteine cluster KDZ transposase-associated domain-containing protein</fullName>
    </recommendedName>
</protein>
<evidence type="ECO:0000313" key="2">
    <source>
        <dbReference type="EMBL" id="KIM59759.1"/>
    </source>
</evidence>
<evidence type="ECO:0000259" key="1">
    <source>
        <dbReference type="Pfam" id="PF18803"/>
    </source>
</evidence>
<gene>
    <name evidence="2" type="ORF">SCLCIDRAFT_125631</name>
</gene>
<feature type="non-terminal residue" evidence="2">
    <location>
        <position position="1"/>
    </location>
</feature>
<name>A0A0C3DU94_9AGAM</name>
<dbReference type="HOGENOM" id="CLU_003703_1_2_1"/>
<sequence>CGSCRGIHAWCRPCTVKVQKNLPFHKLQSWNGTHYQAISLMDLGFIWHISHCGDPCPNSKTEEWDFDQSISQYQMTVVHTNGIFTHQVSWCCCPGADSKGWHFELLKERLFPASITKPKIAFSFQVLDHFLIDALECKTSAMSFYQKLKRITSNAFPEQLPVSCYFILDHLFE</sequence>